<evidence type="ECO:0000313" key="8">
    <source>
        <dbReference type="Proteomes" id="UP001595528"/>
    </source>
</evidence>
<dbReference type="Proteomes" id="UP001595528">
    <property type="component" value="Unassembled WGS sequence"/>
</dbReference>
<keyword evidence="8" id="KW-1185">Reference proteome</keyword>
<dbReference type="SUPFAM" id="SSF46785">
    <property type="entry name" value="Winged helix' DNA-binding domain"/>
    <property type="match status" value="1"/>
</dbReference>
<name>A0ABV7L0N0_9PROT</name>
<dbReference type="Pfam" id="PF01614">
    <property type="entry name" value="IclR_C"/>
    <property type="match status" value="1"/>
</dbReference>
<evidence type="ECO:0000259" key="5">
    <source>
        <dbReference type="PROSITE" id="PS51077"/>
    </source>
</evidence>
<organism evidence="7 8">
    <name type="scientific">Marinibaculum pumilum</name>
    <dbReference type="NCBI Taxonomy" id="1766165"/>
    <lineage>
        <taxon>Bacteria</taxon>
        <taxon>Pseudomonadati</taxon>
        <taxon>Pseudomonadota</taxon>
        <taxon>Alphaproteobacteria</taxon>
        <taxon>Rhodospirillales</taxon>
        <taxon>Rhodospirillaceae</taxon>
        <taxon>Marinibaculum</taxon>
    </lineage>
</organism>
<feature type="domain" description="HTH iclR-type" evidence="5">
    <location>
        <begin position="25"/>
        <end position="87"/>
    </location>
</feature>
<feature type="region of interest" description="Disordered" evidence="4">
    <location>
        <begin position="1"/>
        <end position="24"/>
    </location>
</feature>
<dbReference type="InterPro" id="IPR036388">
    <property type="entry name" value="WH-like_DNA-bd_sf"/>
</dbReference>
<accession>A0ABV7L0N0</accession>
<comment type="caution">
    <text evidence="7">The sequence shown here is derived from an EMBL/GenBank/DDBJ whole genome shotgun (WGS) entry which is preliminary data.</text>
</comment>
<dbReference type="Gene3D" id="1.10.10.10">
    <property type="entry name" value="Winged helix-like DNA-binding domain superfamily/Winged helix DNA-binding domain"/>
    <property type="match status" value="1"/>
</dbReference>
<dbReference type="InterPro" id="IPR014757">
    <property type="entry name" value="Tscrpt_reg_IclR_C"/>
</dbReference>
<evidence type="ECO:0000256" key="1">
    <source>
        <dbReference type="ARBA" id="ARBA00023015"/>
    </source>
</evidence>
<keyword evidence="1" id="KW-0805">Transcription regulation</keyword>
<keyword evidence="2" id="KW-0238">DNA-binding</keyword>
<dbReference type="SUPFAM" id="SSF55781">
    <property type="entry name" value="GAF domain-like"/>
    <property type="match status" value="1"/>
</dbReference>
<evidence type="ECO:0000256" key="2">
    <source>
        <dbReference type="ARBA" id="ARBA00023125"/>
    </source>
</evidence>
<evidence type="ECO:0000313" key="7">
    <source>
        <dbReference type="EMBL" id="MFC3227807.1"/>
    </source>
</evidence>
<sequence length="280" mass="30300">MAGTAKEGSSRDAASRERDFGLDPNQSLSKALGIIQALGATGGDMGVRELGRELGMAPSIVHRLLTTLRNHGFVEQDLRTMRYRIGFGLFEAGQGYLAQRTLADSAFEELQQVSRDYEMAAYLGVIHDDQFVYILSIPGRNIATYTPPGKRAHLHSTALGKAALSCYSDEELAPLLDNLPMPRLTRATNTERARLAEEVRIARSEGWATCLEENIDDIFAIGVPVRDRRGEVIAAISLACHGAAEFTGVRHRALDDLGRVSARISARLGAVSAPALQGAV</sequence>
<dbReference type="Pfam" id="PF09339">
    <property type="entry name" value="HTH_IclR"/>
    <property type="match status" value="1"/>
</dbReference>
<protein>
    <submittedName>
        <fullName evidence="7">IclR family transcriptional regulator</fullName>
    </submittedName>
</protein>
<evidence type="ECO:0000256" key="4">
    <source>
        <dbReference type="SAM" id="MobiDB-lite"/>
    </source>
</evidence>
<reference evidence="8" key="1">
    <citation type="journal article" date="2019" name="Int. J. Syst. Evol. Microbiol.">
        <title>The Global Catalogue of Microorganisms (GCM) 10K type strain sequencing project: providing services to taxonomists for standard genome sequencing and annotation.</title>
        <authorList>
            <consortium name="The Broad Institute Genomics Platform"/>
            <consortium name="The Broad Institute Genome Sequencing Center for Infectious Disease"/>
            <person name="Wu L."/>
            <person name="Ma J."/>
        </authorList>
    </citation>
    <scope>NUCLEOTIDE SEQUENCE [LARGE SCALE GENOMIC DNA]</scope>
    <source>
        <strain evidence="8">KCTC 42964</strain>
    </source>
</reference>
<proteinExistence type="predicted"/>
<dbReference type="EMBL" id="JBHRTR010000025">
    <property type="protein sequence ID" value="MFC3227807.1"/>
    <property type="molecule type" value="Genomic_DNA"/>
</dbReference>
<dbReference type="InterPro" id="IPR005471">
    <property type="entry name" value="Tscrpt_reg_IclR_N"/>
</dbReference>
<dbReference type="InterPro" id="IPR050707">
    <property type="entry name" value="HTH_MetabolicPath_Reg"/>
</dbReference>
<keyword evidence="3" id="KW-0804">Transcription</keyword>
<feature type="compositionally biased region" description="Basic and acidic residues" evidence="4">
    <location>
        <begin position="8"/>
        <end position="21"/>
    </location>
</feature>
<dbReference type="InterPro" id="IPR029016">
    <property type="entry name" value="GAF-like_dom_sf"/>
</dbReference>
<dbReference type="PROSITE" id="PS51077">
    <property type="entry name" value="HTH_ICLR"/>
    <property type="match status" value="1"/>
</dbReference>
<feature type="domain" description="IclR-ED" evidence="6">
    <location>
        <begin position="88"/>
        <end position="270"/>
    </location>
</feature>
<dbReference type="PROSITE" id="PS51078">
    <property type="entry name" value="ICLR_ED"/>
    <property type="match status" value="1"/>
</dbReference>
<dbReference type="RefSeq" id="WP_379900296.1">
    <property type="nucleotide sequence ID" value="NZ_JBHRTR010000025.1"/>
</dbReference>
<dbReference type="InterPro" id="IPR036390">
    <property type="entry name" value="WH_DNA-bd_sf"/>
</dbReference>
<dbReference type="PANTHER" id="PTHR30136">
    <property type="entry name" value="HELIX-TURN-HELIX TRANSCRIPTIONAL REGULATOR, ICLR FAMILY"/>
    <property type="match status" value="1"/>
</dbReference>
<dbReference type="Gene3D" id="3.30.450.40">
    <property type="match status" value="1"/>
</dbReference>
<dbReference type="SMART" id="SM00346">
    <property type="entry name" value="HTH_ICLR"/>
    <property type="match status" value="1"/>
</dbReference>
<evidence type="ECO:0000259" key="6">
    <source>
        <dbReference type="PROSITE" id="PS51078"/>
    </source>
</evidence>
<evidence type="ECO:0000256" key="3">
    <source>
        <dbReference type="ARBA" id="ARBA00023163"/>
    </source>
</evidence>
<gene>
    <name evidence="7" type="ORF">ACFOGJ_11225</name>
</gene>
<dbReference type="PANTHER" id="PTHR30136:SF24">
    <property type="entry name" value="HTH-TYPE TRANSCRIPTIONAL REPRESSOR ALLR"/>
    <property type="match status" value="1"/>
</dbReference>